<dbReference type="InterPro" id="IPR036890">
    <property type="entry name" value="HATPase_C_sf"/>
</dbReference>
<gene>
    <name evidence="7" type="ORF">HOP40_04420</name>
</gene>
<dbReference type="InterPro" id="IPR004358">
    <property type="entry name" value="Sig_transdc_His_kin-like_C"/>
</dbReference>
<proteinExistence type="predicted"/>
<accession>A0A6M6JDQ7</accession>
<dbReference type="AlphaFoldDB" id="A0A6M6JDQ7"/>
<dbReference type="GO" id="GO:0004673">
    <property type="term" value="F:protein histidine kinase activity"/>
    <property type="evidence" value="ECO:0007669"/>
    <property type="project" value="UniProtKB-EC"/>
</dbReference>
<dbReference type="PRINTS" id="PR00344">
    <property type="entry name" value="BCTRLSENSOR"/>
</dbReference>
<dbReference type="InterPro" id="IPR005467">
    <property type="entry name" value="His_kinase_dom"/>
</dbReference>
<sequence length="459" mass="48329">MRVDDLRSLPLFGDLADGQIAQLVAAGTVVRIEPGVELFREGEPADSWWALVDGQIELSRRVGREETVVGRMDGPGRWAGGFRAWDERGVYLATGRGTVEGRVLRVPAAALGELAAEWFPFGSHLISGLYHTARSIESTARQRQSLVALGTLAAGIAHQINNPAAAAGRAVDELDEALRTLVSSLGLLAGEDVSAAQFVALDALRGELASRPVVTDALALSDLEGDLESWLDDHDVERGWLLAPALAAAGADPAWCERAAGAVDGAALGPALEWVASTVSATALLAELKESTGRISELVGTVKSYSQMDRASMQRVDVADGIDSTLAMLGHRIGGGVTVVRDYASGVPPIDAHAGELNQVWTHLVDNALDAMDGTGTLRVAVHLDGTDVAVRVADTGPGMAPEVAERAFDAFFSTKDVGKGTGLGLDIARRIVVERHRGSIAIESRPGETVLRVRLPTD</sequence>
<comment type="catalytic activity">
    <reaction evidence="1">
        <text>ATP + protein L-histidine = ADP + protein N-phospho-L-histidine.</text>
        <dbReference type="EC" id="2.7.13.3"/>
    </reaction>
</comment>
<dbReference type="InterPro" id="IPR003594">
    <property type="entry name" value="HATPase_dom"/>
</dbReference>
<evidence type="ECO:0000313" key="8">
    <source>
        <dbReference type="Proteomes" id="UP000505377"/>
    </source>
</evidence>
<dbReference type="PANTHER" id="PTHR43065:SF48">
    <property type="entry name" value="HISTIDINE KINASE"/>
    <property type="match status" value="1"/>
</dbReference>
<dbReference type="Gene3D" id="3.30.565.10">
    <property type="entry name" value="Histidine kinase-like ATPase, C-terminal domain"/>
    <property type="match status" value="1"/>
</dbReference>
<dbReference type="InterPro" id="IPR018490">
    <property type="entry name" value="cNMP-bd_dom_sf"/>
</dbReference>
<evidence type="ECO:0000256" key="3">
    <source>
        <dbReference type="ARBA" id="ARBA00022777"/>
    </source>
</evidence>
<dbReference type="EC" id="2.7.13.3" evidence="2"/>
<evidence type="ECO:0000256" key="4">
    <source>
        <dbReference type="ARBA" id="ARBA00023012"/>
    </source>
</evidence>
<dbReference type="Pfam" id="PF02518">
    <property type="entry name" value="HATPase_c"/>
    <property type="match status" value="1"/>
</dbReference>
<keyword evidence="3" id="KW-0418">Kinase</keyword>
<organism evidence="7 8">
    <name type="scientific">Pseudonocardia broussonetiae</name>
    <dbReference type="NCBI Taxonomy" id="2736640"/>
    <lineage>
        <taxon>Bacteria</taxon>
        <taxon>Bacillati</taxon>
        <taxon>Actinomycetota</taxon>
        <taxon>Actinomycetes</taxon>
        <taxon>Pseudonocardiales</taxon>
        <taxon>Pseudonocardiaceae</taxon>
        <taxon>Pseudonocardia</taxon>
    </lineage>
</organism>
<feature type="domain" description="Histidine kinase" evidence="6">
    <location>
        <begin position="288"/>
        <end position="459"/>
    </location>
</feature>
<dbReference type="PROSITE" id="PS50109">
    <property type="entry name" value="HIS_KIN"/>
    <property type="match status" value="1"/>
</dbReference>
<evidence type="ECO:0000313" key="7">
    <source>
        <dbReference type="EMBL" id="QJY45165.1"/>
    </source>
</evidence>
<evidence type="ECO:0000256" key="1">
    <source>
        <dbReference type="ARBA" id="ARBA00000085"/>
    </source>
</evidence>
<dbReference type="GO" id="GO:0000160">
    <property type="term" value="P:phosphorelay signal transduction system"/>
    <property type="evidence" value="ECO:0007669"/>
    <property type="project" value="UniProtKB-KW"/>
</dbReference>
<dbReference type="Gene3D" id="2.60.120.10">
    <property type="entry name" value="Jelly Rolls"/>
    <property type="match status" value="1"/>
</dbReference>
<evidence type="ECO:0000259" key="6">
    <source>
        <dbReference type="PROSITE" id="PS50109"/>
    </source>
</evidence>
<dbReference type="Proteomes" id="UP000505377">
    <property type="component" value="Chromosome"/>
</dbReference>
<keyword evidence="7" id="KW-0067">ATP-binding</keyword>
<dbReference type="InterPro" id="IPR014710">
    <property type="entry name" value="RmlC-like_jellyroll"/>
</dbReference>
<evidence type="ECO:0000256" key="2">
    <source>
        <dbReference type="ARBA" id="ARBA00012438"/>
    </source>
</evidence>
<dbReference type="SMART" id="SM00387">
    <property type="entry name" value="HATPase_c"/>
    <property type="match status" value="1"/>
</dbReference>
<dbReference type="PANTHER" id="PTHR43065">
    <property type="entry name" value="SENSOR HISTIDINE KINASE"/>
    <property type="match status" value="1"/>
</dbReference>
<keyword evidence="8" id="KW-1185">Reference proteome</keyword>
<dbReference type="InterPro" id="IPR000595">
    <property type="entry name" value="cNMP-bd_dom"/>
</dbReference>
<dbReference type="EMBL" id="CP053564">
    <property type="protein sequence ID" value="QJY45165.1"/>
    <property type="molecule type" value="Genomic_DNA"/>
</dbReference>
<keyword evidence="4" id="KW-0902">Two-component regulatory system</keyword>
<dbReference type="GO" id="GO:0005524">
    <property type="term" value="F:ATP binding"/>
    <property type="evidence" value="ECO:0007669"/>
    <property type="project" value="UniProtKB-KW"/>
</dbReference>
<evidence type="ECO:0000259" key="5">
    <source>
        <dbReference type="PROSITE" id="PS50042"/>
    </source>
</evidence>
<keyword evidence="7" id="KW-0547">Nucleotide-binding</keyword>
<protein>
    <recommendedName>
        <fullName evidence="2">histidine kinase</fullName>
        <ecNumber evidence="2">2.7.13.3</ecNumber>
    </recommendedName>
</protein>
<dbReference type="Gene3D" id="1.10.287.130">
    <property type="match status" value="1"/>
</dbReference>
<dbReference type="PROSITE" id="PS50042">
    <property type="entry name" value="CNMP_BINDING_3"/>
    <property type="match status" value="1"/>
</dbReference>
<reference evidence="7 8" key="1">
    <citation type="submission" date="2020-05" db="EMBL/GenBank/DDBJ databases">
        <authorList>
            <person name="Mo P."/>
        </authorList>
    </citation>
    <scope>NUCLEOTIDE SEQUENCE [LARGE SCALE GENOMIC DNA]</scope>
    <source>
        <strain evidence="7 8">Gen01</strain>
    </source>
</reference>
<dbReference type="KEGG" id="pbro:HOP40_04420"/>
<dbReference type="SUPFAM" id="SSF51206">
    <property type="entry name" value="cAMP-binding domain-like"/>
    <property type="match status" value="1"/>
</dbReference>
<dbReference type="CDD" id="cd00038">
    <property type="entry name" value="CAP_ED"/>
    <property type="match status" value="1"/>
</dbReference>
<dbReference type="SMART" id="SM00100">
    <property type="entry name" value="cNMP"/>
    <property type="match status" value="1"/>
</dbReference>
<keyword evidence="3" id="KW-0808">Transferase</keyword>
<dbReference type="SUPFAM" id="SSF55874">
    <property type="entry name" value="ATPase domain of HSP90 chaperone/DNA topoisomerase II/histidine kinase"/>
    <property type="match status" value="1"/>
</dbReference>
<dbReference type="Pfam" id="PF00027">
    <property type="entry name" value="cNMP_binding"/>
    <property type="match status" value="1"/>
</dbReference>
<feature type="domain" description="Cyclic nucleotide-binding" evidence="5">
    <location>
        <begin position="11"/>
        <end position="72"/>
    </location>
</feature>
<name>A0A6M6JDQ7_9PSEU</name>
<dbReference type="RefSeq" id="WP_172154903.1">
    <property type="nucleotide sequence ID" value="NZ_CP053564.1"/>
</dbReference>